<proteinExistence type="predicted"/>
<dbReference type="EMBL" id="FUWW01000018">
    <property type="protein sequence ID" value="SJZ73448.1"/>
    <property type="molecule type" value="Genomic_DNA"/>
</dbReference>
<dbReference type="Proteomes" id="UP000190657">
    <property type="component" value="Unassembled WGS sequence"/>
</dbReference>
<feature type="compositionally biased region" description="Basic and acidic residues" evidence="1">
    <location>
        <begin position="25"/>
        <end position="38"/>
    </location>
</feature>
<dbReference type="OrthoDB" id="2062840at2"/>
<organism evidence="2 3">
    <name type="scientific">Eubacterium coprostanoligenes</name>
    <dbReference type="NCBI Taxonomy" id="290054"/>
    <lineage>
        <taxon>Bacteria</taxon>
        <taxon>Bacillati</taxon>
        <taxon>Bacillota</taxon>
        <taxon>Clostridia</taxon>
        <taxon>Eubacteriales</taxon>
        <taxon>Eubacteriaceae</taxon>
        <taxon>Eubacterium</taxon>
    </lineage>
</organism>
<feature type="region of interest" description="Disordered" evidence="1">
    <location>
        <begin position="25"/>
        <end position="51"/>
    </location>
</feature>
<dbReference type="STRING" id="290054.SAMN02745114_01457"/>
<accession>A0A1T4N3L7</accession>
<keyword evidence="3" id="KW-1185">Reference proteome</keyword>
<evidence type="ECO:0000313" key="2">
    <source>
        <dbReference type="EMBL" id="SJZ73448.1"/>
    </source>
</evidence>
<dbReference type="RefSeq" id="WP_159443431.1">
    <property type="nucleotide sequence ID" value="NZ_FUWW01000018.1"/>
</dbReference>
<gene>
    <name evidence="2" type="ORF">SAMN02745114_01457</name>
</gene>
<sequence length="51" mass="5817">MDNLWQNFVSTGSVSDYLKYKQSENKNEVVQTDADKNKGTYNQRTDGGGER</sequence>
<evidence type="ECO:0000256" key="1">
    <source>
        <dbReference type="SAM" id="MobiDB-lite"/>
    </source>
</evidence>
<dbReference type="AlphaFoldDB" id="A0A1T4N3L7"/>
<name>A0A1T4N3L7_9FIRM</name>
<reference evidence="3" key="1">
    <citation type="submission" date="2017-02" db="EMBL/GenBank/DDBJ databases">
        <authorList>
            <person name="Varghese N."/>
            <person name="Submissions S."/>
        </authorList>
    </citation>
    <scope>NUCLEOTIDE SEQUENCE [LARGE SCALE GENOMIC DNA]</scope>
    <source>
        <strain evidence="3">ATCC 51222</strain>
    </source>
</reference>
<evidence type="ECO:0000313" key="3">
    <source>
        <dbReference type="Proteomes" id="UP000190657"/>
    </source>
</evidence>
<protein>
    <submittedName>
        <fullName evidence="2">Type I secretion C-terminal target domain (VC_A0849 subclass)</fullName>
    </submittedName>
</protein>